<evidence type="ECO:0000256" key="5">
    <source>
        <dbReference type="SAM" id="SignalP"/>
    </source>
</evidence>
<dbReference type="PANTHER" id="PTHR42973">
    <property type="entry name" value="BINDING OXIDOREDUCTASE, PUTATIVE (AFU_ORTHOLOGUE AFUA_1G17690)-RELATED"/>
    <property type="match status" value="1"/>
</dbReference>
<evidence type="ECO:0000259" key="6">
    <source>
        <dbReference type="PROSITE" id="PS51387"/>
    </source>
</evidence>
<dbReference type="PROSITE" id="PS51387">
    <property type="entry name" value="FAD_PCMH"/>
    <property type="match status" value="1"/>
</dbReference>
<dbReference type="Pfam" id="PF01565">
    <property type="entry name" value="FAD_binding_4"/>
    <property type="match status" value="1"/>
</dbReference>
<dbReference type="Proteomes" id="UP001218188">
    <property type="component" value="Unassembled WGS sequence"/>
</dbReference>
<dbReference type="GO" id="GO:0016491">
    <property type="term" value="F:oxidoreductase activity"/>
    <property type="evidence" value="ECO:0007669"/>
    <property type="project" value="UniProtKB-KW"/>
</dbReference>
<comment type="caution">
    <text evidence="7">The sequence shown here is derived from an EMBL/GenBank/DDBJ whole genome shotgun (WGS) entry which is preliminary data.</text>
</comment>
<dbReference type="InterPro" id="IPR036318">
    <property type="entry name" value="FAD-bd_PCMH-like_sf"/>
</dbReference>
<keyword evidence="2" id="KW-0285">Flavoprotein</keyword>
<proteinExistence type="inferred from homology"/>
<keyword evidence="5" id="KW-0732">Signal</keyword>
<dbReference type="AlphaFoldDB" id="A0AAD6SGL8"/>
<dbReference type="InterPro" id="IPR016169">
    <property type="entry name" value="FAD-bd_PCMH_sub2"/>
</dbReference>
<gene>
    <name evidence="7" type="ORF">C8F04DRAFT_107812</name>
</gene>
<keyword evidence="8" id="KW-1185">Reference proteome</keyword>
<dbReference type="InterPro" id="IPR016166">
    <property type="entry name" value="FAD-bd_PCMH"/>
</dbReference>
<dbReference type="SUPFAM" id="SSF56176">
    <property type="entry name" value="FAD-binding/transporter-associated domain-like"/>
    <property type="match status" value="1"/>
</dbReference>
<organism evidence="7 8">
    <name type="scientific">Mycena alexandri</name>
    <dbReference type="NCBI Taxonomy" id="1745969"/>
    <lineage>
        <taxon>Eukaryota</taxon>
        <taxon>Fungi</taxon>
        <taxon>Dikarya</taxon>
        <taxon>Basidiomycota</taxon>
        <taxon>Agaricomycotina</taxon>
        <taxon>Agaricomycetes</taxon>
        <taxon>Agaricomycetidae</taxon>
        <taxon>Agaricales</taxon>
        <taxon>Marasmiineae</taxon>
        <taxon>Mycenaceae</taxon>
        <taxon>Mycena</taxon>
    </lineage>
</organism>
<accession>A0AAD6SGL8</accession>
<name>A0AAD6SGL8_9AGAR</name>
<evidence type="ECO:0000313" key="7">
    <source>
        <dbReference type="EMBL" id="KAJ7026583.1"/>
    </source>
</evidence>
<reference evidence="7" key="1">
    <citation type="submission" date="2023-03" db="EMBL/GenBank/DDBJ databases">
        <title>Massive genome expansion in bonnet fungi (Mycena s.s.) driven by repeated elements and novel gene families across ecological guilds.</title>
        <authorList>
            <consortium name="Lawrence Berkeley National Laboratory"/>
            <person name="Harder C.B."/>
            <person name="Miyauchi S."/>
            <person name="Viragh M."/>
            <person name="Kuo A."/>
            <person name="Thoen E."/>
            <person name="Andreopoulos B."/>
            <person name="Lu D."/>
            <person name="Skrede I."/>
            <person name="Drula E."/>
            <person name="Henrissat B."/>
            <person name="Morin E."/>
            <person name="Kohler A."/>
            <person name="Barry K."/>
            <person name="LaButti K."/>
            <person name="Morin E."/>
            <person name="Salamov A."/>
            <person name="Lipzen A."/>
            <person name="Mereny Z."/>
            <person name="Hegedus B."/>
            <person name="Baldrian P."/>
            <person name="Stursova M."/>
            <person name="Weitz H."/>
            <person name="Taylor A."/>
            <person name="Grigoriev I.V."/>
            <person name="Nagy L.G."/>
            <person name="Martin F."/>
            <person name="Kauserud H."/>
        </authorList>
    </citation>
    <scope>NUCLEOTIDE SEQUENCE</scope>
    <source>
        <strain evidence="7">CBHHK200</strain>
    </source>
</reference>
<feature type="chain" id="PRO_5042029316" evidence="5">
    <location>
        <begin position="21"/>
        <end position="503"/>
    </location>
</feature>
<dbReference type="GO" id="GO:0071949">
    <property type="term" value="F:FAD binding"/>
    <property type="evidence" value="ECO:0007669"/>
    <property type="project" value="InterPro"/>
</dbReference>
<evidence type="ECO:0000256" key="4">
    <source>
        <dbReference type="ARBA" id="ARBA00023002"/>
    </source>
</evidence>
<dbReference type="InterPro" id="IPR006094">
    <property type="entry name" value="Oxid_FAD_bind_N"/>
</dbReference>
<dbReference type="PANTHER" id="PTHR42973:SF13">
    <property type="entry name" value="FAD-BINDING PCMH-TYPE DOMAIN-CONTAINING PROTEIN"/>
    <property type="match status" value="1"/>
</dbReference>
<dbReference type="InterPro" id="IPR050416">
    <property type="entry name" value="FAD-linked_Oxidoreductase"/>
</dbReference>
<feature type="signal peptide" evidence="5">
    <location>
        <begin position="1"/>
        <end position="20"/>
    </location>
</feature>
<protein>
    <submittedName>
        <fullName evidence="7">FAD-binding domain-containing protein</fullName>
    </submittedName>
</protein>
<keyword evidence="4" id="KW-0560">Oxidoreductase</keyword>
<sequence>MHYALRILAGATTLCAAAAAAGIQPTIHPTSVCQSIARKISSHSEVFYSGSPNYVAAMSHFDSASSQQAACAVEAGTPVDVGFTLRTVGSSCVPFAVKGGGHATNPGFSSTTGVHISLARFNTTTYDASYPNTANGAVTIGAGLTWGQVYTVLDPLGVIVVGGRDHSVGVAGFVLGGGYGYHSNQYGLAADTVLSFELVLPNGTVRNITEKSDADLFWALKGGGNNFGIVTSFVVRAFPQGQVWGGSVVQAPGQQEAVGAALDQFDSVTDPRAAAVGNFIVKNASTLLTSVTLFYDGPTPPPGIFDAFLALPTLQSTVKTRSFLDLVLGNAGLPTGYRGASGMVAYTANTPTFINATINEVTSLGVSLAINTSAAAVYYALEPFQKGYMKNSTGAYPPPAARAGSPMPMAVAFEWSDAKDDAYLRKELADSVARLQAVAVSDQVVAGQSSVALPRYSNYALAPTPLEEFYGAEGLARLVKIAQRVDPLRVMALAGGWKFQTHR</sequence>
<evidence type="ECO:0000256" key="1">
    <source>
        <dbReference type="ARBA" id="ARBA00005466"/>
    </source>
</evidence>
<feature type="domain" description="FAD-binding PCMH-type" evidence="6">
    <location>
        <begin position="65"/>
        <end position="240"/>
    </location>
</feature>
<comment type="similarity">
    <text evidence="1">Belongs to the oxygen-dependent FAD-linked oxidoreductase family.</text>
</comment>
<keyword evidence="3" id="KW-0274">FAD</keyword>
<evidence type="ECO:0000313" key="8">
    <source>
        <dbReference type="Proteomes" id="UP001218188"/>
    </source>
</evidence>
<evidence type="ECO:0000256" key="2">
    <source>
        <dbReference type="ARBA" id="ARBA00022630"/>
    </source>
</evidence>
<evidence type="ECO:0000256" key="3">
    <source>
        <dbReference type="ARBA" id="ARBA00022827"/>
    </source>
</evidence>
<dbReference type="EMBL" id="JARJCM010000136">
    <property type="protein sequence ID" value="KAJ7026583.1"/>
    <property type="molecule type" value="Genomic_DNA"/>
</dbReference>
<dbReference type="Gene3D" id="3.30.465.10">
    <property type="match status" value="1"/>
</dbReference>